<evidence type="ECO:0000313" key="1">
    <source>
        <dbReference type="EMBL" id="KAJ8882878.1"/>
    </source>
</evidence>
<name>A0ABQ9HFR7_9NEOP</name>
<reference evidence="1 2" key="1">
    <citation type="submission" date="2023-02" db="EMBL/GenBank/DDBJ databases">
        <title>LHISI_Scaffold_Assembly.</title>
        <authorList>
            <person name="Stuart O.P."/>
            <person name="Cleave R."/>
            <person name="Magrath M.J.L."/>
            <person name="Mikheyev A.S."/>
        </authorList>
    </citation>
    <scope>NUCLEOTIDE SEQUENCE [LARGE SCALE GENOMIC DNA]</scope>
    <source>
        <strain evidence="1">Daus_M_001</strain>
        <tissue evidence="1">Leg muscle</tissue>
    </source>
</reference>
<dbReference type="Proteomes" id="UP001159363">
    <property type="component" value="Chromosome 4"/>
</dbReference>
<gene>
    <name evidence="1" type="ORF">PR048_014700</name>
</gene>
<accession>A0ABQ9HFR7</accession>
<dbReference type="EMBL" id="JARBHB010000005">
    <property type="protein sequence ID" value="KAJ8882878.1"/>
    <property type="molecule type" value="Genomic_DNA"/>
</dbReference>
<protein>
    <submittedName>
        <fullName evidence="1">Uncharacterized protein</fullName>
    </submittedName>
</protein>
<organism evidence="1 2">
    <name type="scientific">Dryococelus australis</name>
    <dbReference type="NCBI Taxonomy" id="614101"/>
    <lineage>
        <taxon>Eukaryota</taxon>
        <taxon>Metazoa</taxon>
        <taxon>Ecdysozoa</taxon>
        <taxon>Arthropoda</taxon>
        <taxon>Hexapoda</taxon>
        <taxon>Insecta</taxon>
        <taxon>Pterygota</taxon>
        <taxon>Neoptera</taxon>
        <taxon>Polyneoptera</taxon>
        <taxon>Phasmatodea</taxon>
        <taxon>Verophasmatodea</taxon>
        <taxon>Anareolatae</taxon>
        <taxon>Phasmatidae</taxon>
        <taxon>Eurycanthinae</taxon>
        <taxon>Dryococelus</taxon>
    </lineage>
</organism>
<evidence type="ECO:0000313" key="2">
    <source>
        <dbReference type="Proteomes" id="UP001159363"/>
    </source>
</evidence>
<keyword evidence="2" id="KW-1185">Reference proteome</keyword>
<comment type="caution">
    <text evidence="1">The sequence shown here is derived from an EMBL/GenBank/DDBJ whole genome shotgun (WGS) entry which is preliminary data.</text>
</comment>
<proteinExistence type="predicted"/>
<sequence>MPYELKLYMAITDTSLPCMGSERGTFRTDIYHPCYLLYGGRCVACKPAYHLPGSRSNLSGYQSRKYSCVGHVTDNDPSPIAYFFHLFTETGDWIVSGTTSQIPKTYHPPSTHFSPLSTHMKHFPRVATVAEWLNCSPPTKTNRVHSILNFRKVEIVPDDVTGQSDVTAQVVPSVVRAEVSLQSEVRGCGHAAVARLVSVPHRIPVSLPRDKQLRRTIHVFAPASQHSRTECSLTSKVGKIGSTELCSVITECFSIKYTFVYISANVREILTVCALDAFRNVDSYHGRAGKIFTIPTSSLHSYVVNLGTISYIVFSFRELKIKNVTRHMRCAGTTPADRSGVHSHVQMENILSIKSRPFTLPRPKIGAAPHMNFYGLSSGGKVTNGYIIMVFASFRSTKGQRPPFKLNAGRSQSVSIVVRDRAQTLGRRDSRSNCGLRIISSMPVFKNVTGDVDTARHTSISKHGNRRTNYFT</sequence>